<evidence type="ECO:0000256" key="1">
    <source>
        <dbReference type="ARBA" id="ARBA00004123"/>
    </source>
</evidence>
<evidence type="ECO:0000256" key="8">
    <source>
        <dbReference type="ARBA" id="ARBA00022853"/>
    </source>
</evidence>
<dbReference type="EMBL" id="DS985245">
    <property type="protein sequence ID" value="EDV25032.1"/>
    <property type="molecule type" value="Genomic_DNA"/>
</dbReference>
<gene>
    <name evidence="13" type="ORF">TRIADDRAFT_25151</name>
</gene>
<dbReference type="HOGENOM" id="CLU_000315_16_3_1"/>
<evidence type="ECO:0000259" key="11">
    <source>
        <dbReference type="PROSITE" id="PS51192"/>
    </source>
</evidence>
<dbReference type="GO" id="GO:0045944">
    <property type="term" value="P:positive regulation of transcription by RNA polymerase II"/>
    <property type="evidence" value="ECO:0000318"/>
    <property type="project" value="GO_Central"/>
</dbReference>
<name>B3RYG2_TRIAD</name>
<protein>
    <recommendedName>
        <fullName evidence="3">DNA helicase</fullName>
        <ecNumber evidence="3">3.6.4.12</ecNumber>
    </recommendedName>
</protein>
<dbReference type="InterPro" id="IPR038718">
    <property type="entry name" value="SNF2-like_sf"/>
</dbReference>
<evidence type="ECO:0000256" key="9">
    <source>
        <dbReference type="ARBA" id="ARBA00023125"/>
    </source>
</evidence>
<feature type="domain" description="Helicase ATP-binding" evidence="11">
    <location>
        <begin position="148"/>
        <end position="316"/>
    </location>
</feature>
<dbReference type="PhylomeDB" id="B3RYG2"/>
<dbReference type="GO" id="GO:0000785">
    <property type="term" value="C:chromatin"/>
    <property type="evidence" value="ECO:0000318"/>
    <property type="project" value="GO_Central"/>
</dbReference>
<dbReference type="OMA" id="MMLDVVE"/>
<sequence length="678" mass="79334">MVYRQSASDESDDTDDSEYDLIIHDRAVQVAILSFLNQASLSDLAFIENVSVNKARYICELRPFQSWTDVVEKFNQTRSLSDDILWNCGDLLKRRNILHKLLDKCEELAALVDSRSFKSEECVDKQPEILNNKYQLKSYQLVGLNWMLLLYKKGFNGILADEMGLGKTIQVIAFLSHLYQFGITGPHLIIVPSSTLDNWKRELKNWCPKLKVVLYYGSPEERFELRMDIARRTVKLHILLTTYHMCCTSPDDLQLFKKVKFTYAVFDEAHMLKNMMSKRYRALMRIRAQRKLLLTGTPLQNNLLELFSLLSFTMPDIFHDTKEYILNFFSTFKRKSNFSKQTDDKSTVPFVKGQIEQAKKIMKPFVLRRLKSEVMSQLPKKVQLKELCNMTERQEELYKKLMIKCSTAYNSSDTSKARKSILMDLRKMANHPSLHRIYYNDDMLREMAQIIVKEPSHHDANIEYVFEDMTVMNDFELHQLCNEFHVLSKYLMPQELLFDSGKIKCLDRLLPLMKERGDRVLLFSQFVMVLDIIECYIQYRGYSYLRMDGQTPIKDRLDLIDQFNDSEADKFIFLLSTKASGLGINLTSANVVILHDIDFNPHNDKQAEDRCHRVGQDKDVIVYRLICPDTIDQTMLQFCDNKLHLEKSVDGKESEKDNESMYTMFISYYLLISICTSK</sequence>
<dbReference type="STRING" id="10228.B3RYG2"/>
<keyword evidence="14" id="KW-1185">Reference proteome</keyword>
<keyword evidence="9" id="KW-0238">DNA-binding</keyword>
<dbReference type="Gene3D" id="3.40.50.10810">
    <property type="entry name" value="Tandem AAA-ATPase domain"/>
    <property type="match status" value="1"/>
</dbReference>
<dbReference type="FunCoup" id="B3RYG2">
    <property type="interactions" value="2363"/>
</dbReference>
<dbReference type="CDD" id="cd18793">
    <property type="entry name" value="SF2_C_SNF"/>
    <property type="match status" value="1"/>
</dbReference>
<evidence type="ECO:0000256" key="4">
    <source>
        <dbReference type="ARBA" id="ARBA00022741"/>
    </source>
</evidence>
<dbReference type="InterPro" id="IPR001650">
    <property type="entry name" value="Helicase_C-like"/>
</dbReference>
<dbReference type="GO" id="GO:0003678">
    <property type="term" value="F:DNA helicase activity"/>
    <property type="evidence" value="ECO:0007669"/>
    <property type="project" value="UniProtKB-EC"/>
</dbReference>
<dbReference type="GO" id="GO:0005634">
    <property type="term" value="C:nucleus"/>
    <property type="evidence" value="ECO:0000318"/>
    <property type="project" value="GO_Central"/>
</dbReference>
<dbReference type="SMART" id="SM00490">
    <property type="entry name" value="HELICc"/>
    <property type="match status" value="1"/>
</dbReference>
<proteinExistence type="inferred from homology"/>
<dbReference type="GO" id="GO:0016787">
    <property type="term" value="F:hydrolase activity"/>
    <property type="evidence" value="ECO:0007669"/>
    <property type="project" value="UniProtKB-KW"/>
</dbReference>
<dbReference type="GO" id="GO:0005524">
    <property type="term" value="F:ATP binding"/>
    <property type="evidence" value="ECO:0007669"/>
    <property type="project" value="UniProtKB-KW"/>
</dbReference>
<evidence type="ECO:0000256" key="10">
    <source>
        <dbReference type="ARBA" id="ARBA00023242"/>
    </source>
</evidence>
<keyword evidence="4" id="KW-0547">Nucleotide-binding</keyword>
<dbReference type="EC" id="3.6.4.12" evidence="3"/>
<dbReference type="InParanoid" id="B3RYG2"/>
<dbReference type="Gene3D" id="3.40.50.300">
    <property type="entry name" value="P-loop containing nucleotide triphosphate hydrolases"/>
    <property type="match status" value="1"/>
</dbReference>
<dbReference type="GO" id="GO:0003677">
    <property type="term" value="F:DNA binding"/>
    <property type="evidence" value="ECO:0000318"/>
    <property type="project" value="GO_Central"/>
</dbReference>
<dbReference type="Pfam" id="PF00176">
    <property type="entry name" value="SNF2-rel_dom"/>
    <property type="match status" value="1"/>
</dbReference>
<evidence type="ECO:0000256" key="2">
    <source>
        <dbReference type="ARBA" id="ARBA00007025"/>
    </source>
</evidence>
<dbReference type="PROSITE" id="PS51192">
    <property type="entry name" value="HELICASE_ATP_BIND_1"/>
    <property type="match status" value="1"/>
</dbReference>
<evidence type="ECO:0000313" key="14">
    <source>
        <dbReference type="Proteomes" id="UP000009022"/>
    </source>
</evidence>
<keyword evidence="6" id="KW-0347">Helicase</keyword>
<organism evidence="13 14">
    <name type="scientific">Trichoplax adhaerens</name>
    <name type="common">Trichoplax reptans</name>
    <dbReference type="NCBI Taxonomy" id="10228"/>
    <lineage>
        <taxon>Eukaryota</taxon>
        <taxon>Metazoa</taxon>
        <taxon>Placozoa</taxon>
        <taxon>Uniplacotomia</taxon>
        <taxon>Trichoplacea</taxon>
        <taxon>Trichoplacidae</taxon>
        <taxon>Trichoplax</taxon>
    </lineage>
</organism>
<dbReference type="GO" id="GO:0031507">
    <property type="term" value="P:heterochromatin formation"/>
    <property type="evidence" value="ECO:0000318"/>
    <property type="project" value="GO_Central"/>
</dbReference>
<dbReference type="SUPFAM" id="SSF52540">
    <property type="entry name" value="P-loop containing nucleoside triphosphate hydrolases"/>
    <property type="match status" value="2"/>
</dbReference>
<evidence type="ECO:0000256" key="6">
    <source>
        <dbReference type="ARBA" id="ARBA00022806"/>
    </source>
</evidence>
<dbReference type="CTD" id="6753697"/>
<dbReference type="AlphaFoldDB" id="B3RYG2"/>
<dbReference type="KEGG" id="tad:TRIADDRAFT_25151"/>
<comment type="subcellular location">
    <subcellularLocation>
        <location evidence="1">Nucleus</location>
    </subcellularLocation>
</comment>
<keyword evidence="10" id="KW-0539">Nucleus</keyword>
<dbReference type="FunFam" id="3.40.50.10810:FF:000014">
    <property type="entry name" value="SWI/SNF-related matrix-associated actin-dependent regulator of chromatin subfamily A containing DEAD/H box 1"/>
    <property type="match status" value="1"/>
</dbReference>
<dbReference type="Pfam" id="PF00271">
    <property type="entry name" value="Helicase_C"/>
    <property type="match status" value="1"/>
</dbReference>
<evidence type="ECO:0000256" key="5">
    <source>
        <dbReference type="ARBA" id="ARBA00022801"/>
    </source>
</evidence>
<dbReference type="RefSeq" id="XP_002112922.1">
    <property type="nucleotide sequence ID" value="XM_002112886.1"/>
</dbReference>
<accession>B3RYG2</accession>
<keyword evidence="8" id="KW-0156">Chromatin regulator</keyword>
<dbReference type="InterPro" id="IPR000330">
    <property type="entry name" value="SNF2_N"/>
</dbReference>
<feature type="domain" description="Helicase C-terminal" evidence="12">
    <location>
        <begin position="505"/>
        <end position="660"/>
    </location>
</feature>
<evidence type="ECO:0000256" key="3">
    <source>
        <dbReference type="ARBA" id="ARBA00012551"/>
    </source>
</evidence>
<dbReference type="PROSITE" id="PS51194">
    <property type="entry name" value="HELICASE_CTER"/>
    <property type="match status" value="1"/>
</dbReference>
<dbReference type="eggNOG" id="KOG0389">
    <property type="taxonomic scope" value="Eukaryota"/>
</dbReference>
<dbReference type="PANTHER" id="PTHR10799">
    <property type="entry name" value="SNF2/RAD54 HELICASE FAMILY"/>
    <property type="match status" value="1"/>
</dbReference>
<evidence type="ECO:0000256" key="7">
    <source>
        <dbReference type="ARBA" id="ARBA00022840"/>
    </source>
</evidence>
<dbReference type="Proteomes" id="UP000009022">
    <property type="component" value="Unassembled WGS sequence"/>
</dbReference>
<evidence type="ECO:0000259" key="12">
    <source>
        <dbReference type="PROSITE" id="PS51194"/>
    </source>
</evidence>
<keyword evidence="5" id="KW-0378">Hydrolase</keyword>
<dbReference type="GO" id="GO:0000729">
    <property type="term" value="P:DNA double-strand break processing"/>
    <property type="evidence" value="ECO:0000318"/>
    <property type="project" value="GO_Central"/>
</dbReference>
<dbReference type="GO" id="GO:0003682">
    <property type="term" value="F:chromatin binding"/>
    <property type="evidence" value="ECO:0000318"/>
    <property type="project" value="GO_Central"/>
</dbReference>
<dbReference type="SMART" id="SM00487">
    <property type="entry name" value="DEXDc"/>
    <property type="match status" value="1"/>
</dbReference>
<dbReference type="GeneID" id="6753697"/>
<dbReference type="InterPro" id="IPR014001">
    <property type="entry name" value="Helicase_ATP-bd"/>
</dbReference>
<dbReference type="GO" id="GO:0140750">
    <property type="term" value="F:nucleosome array spacer activity"/>
    <property type="evidence" value="ECO:0000318"/>
    <property type="project" value="GO_Central"/>
</dbReference>
<keyword evidence="7" id="KW-0067">ATP-binding</keyword>
<evidence type="ECO:0000313" key="13">
    <source>
        <dbReference type="EMBL" id="EDV25032.1"/>
    </source>
</evidence>
<comment type="similarity">
    <text evidence="2">Belongs to the SNF2/RAD54 helicase family.</text>
</comment>
<dbReference type="OrthoDB" id="448448at2759"/>
<dbReference type="FunFam" id="3.40.50.300:FF:002869">
    <property type="entry name" value="SWI/SNF-related matrix-associated actin-dependent regulator of chromatin subfamily A containing DEAD/H box 1"/>
    <property type="match status" value="1"/>
</dbReference>
<reference evidence="13 14" key="1">
    <citation type="journal article" date="2008" name="Nature">
        <title>The Trichoplax genome and the nature of placozoans.</title>
        <authorList>
            <person name="Srivastava M."/>
            <person name="Begovic E."/>
            <person name="Chapman J."/>
            <person name="Putnam N.H."/>
            <person name="Hellsten U."/>
            <person name="Kawashima T."/>
            <person name="Kuo A."/>
            <person name="Mitros T."/>
            <person name="Salamov A."/>
            <person name="Carpenter M.L."/>
            <person name="Signorovitch A.Y."/>
            <person name="Moreno M.A."/>
            <person name="Kamm K."/>
            <person name="Grimwood J."/>
            <person name="Schmutz J."/>
            <person name="Shapiro H."/>
            <person name="Grigoriev I.V."/>
            <person name="Buss L.W."/>
            <person name="Schierwater B."/>
            <person name="Dellaporta S.L."/>
            <person name="Rokhsar D.S."/>
        </authorList>
    </citation>
    <scope>NUCLEOTIDE SEQUENCE [LARGE SCALE GENOMIC DNA]</scope>
    <source>
        <strain evidence="13 14">Grell-BS-1999</strain>
    </source>
</reference>
<dbReference type="InterPro" id="IPR027417">
    <property type="entry name" value="P-loop_NTPase"/>
</dbReference>
<dbReference type="InterPro" id="IPR049730">
    <property type="entry name" value="SNF2/RAD54-like_C"/>
</dbReference>